<feature type="region of interest" description="Disordered" evidence="1">
    <location>
        <begin position="541"/>
        <end position="564"/>
    </location>
</feature>
<comment type="caution">
    <text evidence="4">The sequence shown here is derived from an EMBL/GenBank/DDBJ whole genome shotgun (WGS) entry which is preliminary data.</text>
</comment>
<sequence length="564" mass="60731">MTIERRTFLAGGVAAAAYTLTSGAGSAQAATEVAAETGEAKAPTAALWQEYVRNPHNHPQIPDISFAGYRTGECWPNPPVRANVLRYGAVKDGSADASAAINAAIVDVGRRGGGAVLLPAGTYRIDNIIQIGYDNVVLRGEGSGRTTLYANRSLEEIVGINRSRYGSENSAWSWAGGLVWVSHRDRHQPLVAAIKAKKWPLEGWLGNEGEGIRTLTTVTAPAARGGFTLTVADGRGLHAGQRVLVQIDDDADYGLLRHMCGDGPGTAEYVWSNKDKLLSYRPFQWPVRISKVRGNQVTLEQPLPVDARLAWKPRLTTFAPPITGAGVEGLTIRMVKTVRPKHLLDKGYNGLAFQCAWDCWADDVAVVDSDNGFLLVATKGVTLSRTSVDGRGQHHSYACREQAHDNLVENFRIGKFTEPPTAGSGHHGINVEGLSCGNVWSKGDMQAGTFDTHRGLPFANVRTEVTILNDGAHGGSANAGPLYGARFTHWNVTVTNGRAGCVKIDHVAPYSATVGISEVTEFGQIDKPDFSGALNSKIEAYGTPAVNPPNLHQAQRNLRKRHRR</sequence>
<organism evidence="4 5">
    <name type="scientific">Crossiella cryophila</name>
    <dbReference type="NCBI Taxonomy" id="43355"/>
    <lineage>
        <taxon>Bacteria</taxon>
        <taxon>Bacillati</taxon>
        <taxon>Actinomycetota</taxon>
        <taxon>Actinomycetes</taxon>
        <taxon>Pseudonocardiales</taxon>
        <taxon>Pseudonocardiaceae</taxon>
        <taxon>Crossiella</taxon>
    </lineage>
</organism>
<dbReference type="EMBL" id="JACHMH010000001">
    <property type="protein sequence ID" value="MBB4674694.1"/>
    <property type="molecule type" value="Genomic_DNA"/>
</dbReference>
<dbReference type="InterPro" id="IPR024535">
    <property type="entry name" value="RHGA/B-epi-like_pectate_lyase"/>
</dbReference>
<dbReference type="InterPro" id="IPR012334">
    <property type="entry name" value="Pectin_lyas_fold"/>
</dbReference>
<dbReference type="Pfam" id="PF12708">
    <property type="entry name" value="Pect-lyase_RHGA_epim"/>
    <property type="match status" value="1"/>
</dbReference>
<dbReference type="RefSeq" id="WP_185000786.1">
    <property type="nucleotide sequence ID" value="NZ_BAAAUI010000003.1"/>
</dbReference>
<protein>
    <recommendedName>
        <fullName evidence="3">Rhamnogalacturonase A/B/Epimerase-like pectate lyase domain-containing protein</fullName>
    </recommendedName>
</protein>
<evidence type="ECO:0000256" key="1">
    <source>
        <dbReference type="SAM" id="MobiDB-lite"/>
    </source>
</evidence>
<keyword evidence="2" id="KW-0732">Signal</keyword>
<dbReference type="Proteomes" id="UP000533598">
    <property type="component" value="Unassembled WGS sequence"/>
</dbReference>
<evidence type="ECO:0000313" key="5">
    <source>
        <dbReference type="Proteomes" id="UP000533598"/>
    </source>
</evidence>
<name>A0A7W7FTD7_9PSEU</name>
<evidence type="ECO:0000313" key="4">
    <source>
        <dbReference type="EMBL" id="MBB4674694.1"/>
    </source>
</evidence>
<reference evidence="4 5" key="1">
    <citation type="submission" date="2020-08" db="EMBL/GenBank/DDBJ databases">
        <title>Sequencing the genomes of 1000 actinobacteria strains.</title>
        <authorList>
            <person name="Klenk H.-P."/>
        </authorList>
    </citation>
    <scope>NUCLEOTIDE SEQUENCE [LARGE SCALE GENOMIC DNA]</scope>
    <source>
        <strain evidence="4 5">DSM 44230</strain>
    </source>
</reference>
<dbReference type="InterPro" id="IPR006311">
    <property type="entry name" value="TAT_signal"/>
</dbReference>
<dbReference type="PROSITE" id="PS51318">
    <property type="entry name" value="TAT"/>
    <property type="match status" value="1"/>
</dbReference>
<gene>
    <name evidence="4" type="ORF">HNR67_000812</name>
</gene>
<feature type="signal peptide" evidence="2">
    <location>
        <begin position="1"/>
        <end position="29"/>
    </location>
</feature>
<evidence type="ECO:0000256" key="2">
    <source>
        <dbReference type="SAM" id="SignalP"/>
    </source>
</evidence>
<dbReference type="InterPro" id="IPR011050">
    <property type="entry name" value="Pectin_lyase_fold/virulence"/>
</dbReference>
<evidence type="ECO:0000259" key="3">
    <source>
        <dbReference type="Pfam" id="PF12708"/>
    </source>
</evidence>
<dbReference type="AlphaFoldDB" id="A0A7W7FTD7"/>
<dbReference type="SUPFAM" id="SSF51126">
    <property type="entry name" value="Pectin lyase-like"/>
    <property type="match status" value="1"/>
</dbReference>
<accession>A0A7W7FTD7</accession>
<proteinExistence type="predicted"/>
<dbReference type="Gene3D" id="2.160.20.10">
    <property type="entry name" value="Single-stranded right-handed beta-helix, Pectin lyase-like"/>
    <property type="match status" value="1"/>
</dbReference>
<keyword evidence="5" id="KW-1185">Reference proteome</keyword>
<feature type="chain" id="PRO_5031570376" description="Rhamnogalacturonase A/B/Epimerase-like pectate lyase domain-containing protein" evidence="2">
    <location>
        <begin position="30"/>
        <end position="564"/>
    </location>
</feature>
<feature type="domain" description="Rhamnogalacturonase A/B/Epimerase-like pectate lyase" evidence="3">
    <location>
        <begin position="83"/>
        <end position="171"/>
    </location>
</feature>